<dbReference type="GO" id="GO:0006979">
    <property type="term" value="P:response to oxidative stress"/>
    <property type="evidence" value="ECO:0007669"/>
    <property type="project" value="InterPro"/>
</dbReference>
<name>A0A8T2EVC9_9BRAS</name>
<keyword evidence="10" id="KW-0106">Calcium</keyword>
<evidence type="ECO:0000256" key="3">
    <source>
        <dbReference type="ARBA" id="ARBA00022559"/>
    </source>
</evidence>
<evidence type="ECO:0000256" key="4">
    <source>
        <dbReference type="ARBA" id="ARBA00022617"/>
    </source>
</evidence>
<evidence type="ECO:0000256" key="11">
    <source>
        <dbReference type="RuleBase" id="RU004241"/>
    </source>
</evidence>
<evidence type="ECO:0000256" key="2">
    <source>
        <dbReference type="ARBA" id="ARBA00012313"/>
    </source>
</evidence>
<dbReference type="EC" id="1.11.1.7" evidence="2"/>
<keyword evidence="6" id="KW-0732">Signal</keyword>
<keyword evidence="8" id="KW-0408">Iron</keyword>
<evidence type="ECO:0000256" key="12">
    <source>
        <dbReference type="SAM" id="MobiDB-lite"/>
    </source>
</evidence>
<evidence type="ECO:0000256" key="9">
    <source>
        <dbReference type="PIRSR" id="PIRSR600823-2"/>
    </source>
</evidence>
<dbReference type="GO" id="GO:0140825">
    <property type="term" value="F:lactoperoxidase activity"/>
    <property type="evidence" value="ECO:0007669"/>
    <property type="project" value="UniProtKB-EC"/>
</dbReference>
<keyword evidence="4" id="KW-0349">Heme</keyword>
<comment type="cofactor">
    <cofactor evidence="10">
        <name>Ca(2+)</name>
        <dbReference type="ChEBI" id="CHEBI:29108"/>
    </cofactor>
    <text evidence="10">Binds 2 calcium ions per subunit.</text>
</comment>
<evidence type="ECO:0000256" key="10">
    <source>
        <dbReference type="PIRSR" id="PIRSR600823-3"/>
    </source>
</evidence>
<evidence type="ECO:0000313" key="14">
    <source>
        <dbReference type="EMBL" id="KAG7627196.1"/>
    </source>
</evidence>
<dbReference type="EMBL" id="JAEFBK010000003">
    <property type="protein sequence ID" value="KAG7627196.1"/>
    <property type="molecule type" value="Genomic_DNA"/>
</dbReference>
<feature type="compositionally biased region" description="Basic and acidic residues" evidence="12">
    <location>
        <begin position="254"/>
        <end position="270"/>
    </location>
</feature>
<organism evidence="14 15">
    <name type="scientific">Arabidopsis thaliana x Arabidopsis arenosa</name>
    <dbReference type="NCBI Taxonomy" id="1240361"/>
    <lineage>
        <taxon>Eukaryota</taxon>
        <taxon>Viridiplantae</taxon>
        <taxon>Streptophyta</taxon>
        <taxon>Embryophyta</taxon>
        <taxon>Tracheophyta</taxon>
        <taxon>Spermatophyta</taxon>
        <taxon>Magnoliopsida</taxon>
        <taxon>eudicotyledons</taxon>
        <taxon>Gunneridae</taxon>
        <taxon>Pentapetalae</taxon>
        <taxon>rosids</taxon>
        <taxon>malvids</taxon>
        <taxon>Brassicales</taxon>
        <taxon>Brassicaceae</taxon>
        <taxon>Camelineae</taxon>
        <taxon>Arabidopsis</taxon>
    </lineage>
</organism>
<keyword evidence="7" id="KW-0560">Oxidoreductase</keyword>
<evidence type="ECO:0000313" key="15">
    <source>
        <dbReference type="Proteomes" id="UP000694240"/>
    </source>
</evidence>
<dbReference type="InterPro" id="IPR002016">
    <property type="entry name" value="Haem_peroxidase"/>
</dbReference>
<evidence type="ECO:0000256" key="7">
    <source>
        <dbReference type="ARBA" id="ARBA00023002"/>
    </source>
</evidence>
<evidence type="ECO:0000256" key="8">
    <source>
        <dbReference type="ARBA" id="ARBA00023004"/>
    </source>
</evidence>
<keyword evidence="3 14" id="KW-0575">Peroxidase</keyword>
<comment type="cofactor">
    <cofactor evidence="1">
        <name>heme b</name>
        <dbReference type="ChEBI" id="CHEBI:60344"/>
    </cofactor>
</comment>
<dbReference type="AlphaFoldDB" id="A0A8T2EVC9"/>
<feature type="region of interest" description="Disordered" evidence="12">
    <location>
        <begin position="238"/>
        <end position="382"/>
    </location>
</feature>
<comment type="similarity">
    <text evidence="11">Belongs to the peroxidase family.</text>
</comment>
<feature type="region of interest" description="Disordered" evidence="12">
    <location>
        <begin position="403"/>
        <end position="499"/>
    </location>
</feature>
<evidence type="ECO:0000259" key="13">
    <source>
        <dbReference type="PROSITE" id="PS50873"/>
    </source>
</evidence>
<dbReference type="PANTHER" id="PTHR31235">
    <property type="entry name" value="PEROXIDASE 25-RELATED"/>
    <property type="match status" value="1"/>
</dbReference>
<feature type="binding site" evidence="10">
    <location>
        <position position="44"/>
    </location>
    <ligand>
        <name>Ca(2+)</name>
        <dbReference type="ChEBI" id="CHEBI:29108"/>
        <label>1</label>
    </ligand>
</feature>
<dbReference type="PROSITE" id="PS50873">
    <property type="entry name" value="PEROXIDASE_4"/>
    <property type="match status" value="1"/>
</dbReference>
<proteinExistence type="inferred from homology"/>
<evidence type="ECO:0000256" key="1">
    <source>
        <dbReference type="ARBA" id="ARBA00001970"/>
    </source>
</evidence>
<accession>A0A8T2EVC9</accession>
<dbReference type="Proteomes" id="UP000694240">
    <property type="component" value="Chromosome 3"/>
</dbReference>
<feature type="binding site" evidence="9">
    <location>
        <position position="119"/>
    </location>
    <ligand>
        <name>substrate</name>
    </ligand>
</feature>
<dbReference type="GO" id="GO:0020037">
    <property type="term" value="F:heme binding"/>
    <property type="evidence" value="ECO:0007669"/>
    <property type="project" value="InterPro"/>
</dbReference>
<dbReference type="GO" id="GO:0046872">
    <property type="term" value="F:metal ion binding"/>
    <property type="evidence" value="ECO:0007669"/>
    <property type="project" value="UniProtKB-KW"/>
</dbReference>
<feature type="compositionally biased region" description="Basic and acidic residues" evidence="12">
    <location>
        <begin position="469"/>
        <end position="499"/>
    </location>
</feature>
<feature type="compositionally biased region" description="Basic and acidic residues" evidence="12">
    <location>
        <begin position="426"/>
        <end position="445"/>
    </location>
</feature>
<keyword evidence="15" id="KW-1185">Reference proteome</keyword>
<comment type="caution">
    <text evidence="14">The sequence shown here is derived from an EMBL/GenBank/DDBJ whole genome shotgun (WGS) entry which is preliminary data.</text>
</comment>
<dbReference type="Pfam" id="PF00141">
    <property type="entry name" value="peroxidase"/>
    <property type="match status" value="1"/>
</dbReference>
<feature type="domain" description="Plant heme peroxidase family profile" evidence="13">
    <location>
        <begin position="31"/>
        <end position="364"/>
    </location>
</feature>
<reference evidence="14 15" key="1">
    <citation type="submission" date="2020-12" db="EMBL/GenBank/DDBJ databases">
        <title>Concerted genomic and epigenomic changes stabilize Arabidopsis allopolyploids.</title>
        <authorList>
            <person name="Chen Z."/>
        </authorList>
    </citation>
    <scope>NUCLEOTIDE SEQUENCE [LARGE SCALE GENOMIC DNA]</scope>
    <source>
        <strain evidence="14">Allo738</strain>
        <tissue evidence="14">Leaf</tissue>
    </source>
</reference>
<protein>
    <recommendedName>
        <fullName evidence="2">peroxidase</fullName>
        <ecNumber evidence="2">1.11.1.7</ecNumber>
    </recommendedName>
</protein>
<keyword evidence="5 10" id="KW-0479">Metal-binding</keyword>
<evidence type="ECO:0000256" key="5">
    <source>
        <dbReference type="ARBA" id="ARBA00022723"/>
    </source>
</evidence>
<dbReference type="InterPro" id="IPR000823">
    <property type="entry name" value="Peroxidase_pln"/>
</dbReference>
<feature type="compositionally biased region" description="Polar residues" evidence="12">
    <location>
        <begin position="276"/>
        <end position="300"/>
    </location>
</feature>
<sequence length="1167" mass="131145">METKKEKSKEGLIAAKELKRLQTNLVRLDRFIDSHRSGDQQFTELDSVENLGIKKRDLIGSIKTSLEHECPKQVSCSDVIILSARDTVALTGGPLISVLLGRKDSLSTPSKHVADSEPPPSTADVDTTLSLFASNGMTIEQSVAIMGRTSFLLTLDRCASFKEGETDIEKLKNGCKQQSYALHGFPLGLQLFAFETIPSIASLVPSEKDTNVFTERSIKNLAKLRLIKTSTILACDAEKDQNEEGTRASQKSDSPSEKVEMVNKKVEKGNKKVHQVSEQELSSSDDNVEDPSNQKGSFSNHEMKDIAPTQPNVPGNDGDGEVSAKKHHTVSDYVMENIYLGGASPPHQEVGGNSEIREDSSKIHQNVSDSVMEEKFDSVPSPPHLAILKDVAKDVVGNTEESVVAAELPKMEENSMEPPHSPQNEPRVRDEIDVAHTEDNKRNDEPTSGDGEEVLKEAQSPSFVVEGVEIPKKDNVVEEKESPIPEKDTVPEHPGKKDDVVHMGVSQTEENVAHDVEKEKKNVRRKVTFADDLKSDGTISDHTKSDDVEFMETREPILNSDVLVKAEDVPYNPLEKVDEAKFEKLCSIMKGEKMCHNLFAFRKVDNSFFTTLTELNDWINYTESDRCIPHGNDRTLDVAQERGEYEEKSNPTTGDCSLYAMNFIELYMLQNPWNDLILIEEANMYNYPVVINGRNNLTSLDYLISNMVNSTISDDLLAKIAKKMADNCWLDLKPLLRSGTRGRDIVYRPDVLKDANIFSLCGVPDDFQLGGGHYPSGPQLEGNRPFFKRCLLANNPTTVYNESLRELIHKSDINGAIKLMQRHAPVRADATIACAIIFICSRYDYMAGLFLQLYTRNHHPLDSDITRDLCEGFLEEIKKFNPPYNNTYGYSFCYPSSHGIKMPPCAYHCYMVSGAFKNVCNKCYLWPCARRVIIKKQNLTISDYLISKMVNPTISDDLLAKIAKKIADKCWWDLQPLLRSGNRGRDIFSLCGDPDDIQARGDHYPSGVEEEGRHRPFCLRCLAADNPTIVYYEVMRVLTHQRDIQGAINLLRRHAPAQADATLASGILFIIDGNYYLGVMFLQLFARHHYPLGTEETRDSCEQFMDEIKQYRPTYNNTYGATYAYPNSHGIQTPPCATYCYMVSCPFKKNCNCCYLRWCAKRLSIIL</sequence>
<evidence type="ECO:0000256" key="6">
    <source>
        <dbReference type="ARBA" id="ARBA00022729"/>
    </source>
</evidence>
<gene>
    <name evidence="14" type="ORF">ISN45_At03g034770</name>
</gene>